<dbReference type="Pfam" id="PF00172">
    <property type="entry name" value="Zn_clus"/>
    <property type="match status" value="1"/>
</dbReference>
<dbReference type="InParanoid" id="A0A1Y2E3W2"/>
<dbReference type="InterPro" id="IPR050797">
    <property type="entry name" value="Carb_Metab_Trans_Reg"/>
</dbReference>
<dbReference type="GO" id="GO:0008270">
    <property type="term" value="F:zinc ion binding"/>
    <property type="evidence" value="ECO:0007669"/>
    <property type="project" value="InterPro"/>
</dbReference>
<organism evidence="4 5">
    <name type="scientific">Pseudomassariella vexata</name>
    <dbReference type="NCBI Taxonomy" id="1141098"/>
    <lineage>
        <taxon>Eukaryota</taxon>
        <taxon>Fungi</taxon>
        <taxon>Dikarya</taxon>
        <taxon>Ascomycota</taxon>
        <taxon>Pezizomycotina</taxon>
        <taxon>Sordariomycetes</taxon>
        <taxon>Xylariomycetidae</taxon>
        <taxon>Amphisphaeriales</taxon>
        <taxon>Pseudomassariaceae</taxon>
        <taxon>Pseudomassariella</taxon>
    </lineage>
</organism>
<feature type="domain" description="Zn(2)-C6 fungal-type" evidence="3">
    <location>
        <begin position="18"/>
        <end position="48"/>
    </location>
</feature>
<evidence type="ECO:0000259" key="3">
    <source>
        <dbReference type="PROSITE" id="PS50048"/>
    </source>
</evidence>
<proteinExistence type="predicted"/>
<protein>
    <recommendedName>
        <fullName evidence="3">Zn(2)-C6 fungal-type domain-containing protein</fullName>
    </recommendedName>
</protein>
<keyword evidence="1" id="KW-0539">Nucleus</keyword>
<dbReference type="PANTHER" id="PTHR31668:SF4">
    <property type="entry name" value="TRANSCRIPTIONAL ACTIVATOR PROTEIN DAL81"/>
    <property type="match status" value="1"/>
</dbReference>
<evidence type="ECO:0000256" key="2">
    <source>
        <dbReference type="SAM" id="MobiDB-lite"/>
    </source>
</evidence>
<dbReference type="GO" id="GO:0000981">
    <property type="term" value="F:DNA-binding transcription factor activity, RNA polymerase II-specific"/>
    <property type="evidence" value="ECO:0007669"/>
    <property type="project" value="InterPro"/>
</dbReference>
<dbReference type="InterPro" id="IPR036864">
    <property type="entry name" value="Zn2-C6_fun-type_DNA-bd_sf"/>
</dbReference>
<dbReference type="PROSITE" id="PS00463">
    <property type="entry name" value="ZN2_CY6_FUNGAL_1"/>
    <property type="match status" value="1"/>
</dbReference>
<dbReference type="SUPFAM" id="SSF57701">
    <property type="entry name" value="Zn2/Cys6 DNA-binding domain"/>
    <property type="match status" value="1"/>
</dbReference>
<feature type="compositionally biased region" description="Low complexity" evidence="2">
    <location>
        <begin position="181"/>
        <end position="194"/>
    </location>
</feature>
<dbReference type="GO" id="GO:0001080">
    <property type="term" value="P:nitrogen catabolite activation of transcription from RNA polymerase II promoter"/>
    <property type="evidence" value="ECO:0007669"/>
    <property type="project" value="TreeGrafter"/>
</dbReference>
<reference evidence="4 5" key="1">
    <citation type="submission" date="2016-07" db="EMBL/GenBank/DDBJ databases">
        <title>Pervasive Adenine N6-methylation of Active Genes in Fungi.</title>
        <authorList>
            <consortium name="DOE Joint Genome Institute"/>
            <person name="Mondo S.J."/>
            <person name="Dannebaum R.O."/>
            <person name="Kuo R.C."/>
            <person name="Labutti K."/>
            <person name="Haridas S."/>
            <person name="Kuo A."/>
            <person name="Salamov A."/>
            <person name="Ahrendt S.R."/>
            <person name="Lipzen A."/>
            <person name="Sullivan W."/>
            <person name="Andreopoulos W.B."/>
            <person name="Clum A."/>
            <person name="Lindquist E."/>
            <person name="Daum C."/>
            <person name="Ramamoorthy G.K."/>
            <person name="Gryganskyi A."/>
            <person name="Culley D."/>
            <person name="Magnuson J.K."/>
            <person name="James T.Y."/>
            <person name="O'Malley M.A."/>
            <person name="Stajich J.E."/>
            <person name="Spatafora J.W."/>
            <person name="Visel A."/>
            <person name="Grigoriev I.V."/>
        </authorList>
    </citation>
    <scope>NUCLEOTIDE SEQUENCE [LARGE SCALE GENOMIC DNA]</scope>
    <source>
        <strain evidence="4 5">CBS 129021</strain>
    </source>
</reference>
<keyword evidence="5" id="KW-1185">Reference proteome</keyword>
<evidence type="ECO:0000256" key="1">
    <source>
        <dbReference type="ARBA" id="ARBA00023242"/>
    </source>
</evidence>
<gene>
    <name evidence="4" type="ORF">BCR38DRAFT_338930</name>
</gene>
<dbReference type="Gene3D" id="4.10.240.10">
    <property type="entry name" value="Zn(2)-C6 fungal-type DNA-binding domain"/>
    <property type="match status" value="1"/>
</dbReference>
<dbReference type="STRING" id="1141098.A0A1Y2E3W2"/>
<dbReference type="SMART" id="SM00066">
    <property type="entry name" value="GAL4"/>
    <property type="match status" value="1"/>
</dbReference>
<evidence type="ECO:0000313" key="4">
    <source>
        <dbReference type="EMBL" id="ORY66248.1"/>
    </source>
</evidence>
<sequence length="439" mass="47053">MSPSNPTEQNGVAPKHRACDECRSRKLACTKESDGCARCKREGIACHYSPQKQMGRPRKRPREESNDNDAAASAELANKTPMINIPPDTPDPGMAFLSFVAGGELGLDHDLRLDQPMPMGSGSDDTQAGKVDWQFGYTGNDFEALNFDNGAVDHAPAFSSTNLDPALFTVATTPDALPNLSSAGSSSSAETAGSPDSTNQKCACTASLYLAIDLMQKLSSDVTEGVRQARLAAKTAYEVVNCPACALAAGPATPTFHITAAAMQNFQNLMLLATLIPSIAHAYERILTLVDKETVSAQADRREIPFKLDGYGGMWGAFNNGPCAVSGILNHRLMEPTLWRRTVRSLLRIDVYGMSSCDASGSLTGSASTPDPFHLGLKDIVIQMENRSKARHALLDAMILSGAWQEPNCTLKLHKTGETPTCQRIIAIARTAIDNLVIP</sequence>
<dbReference type="InterPro" id="IPR001138">
    <property type="entry name" value="Zn2Cys6_DnaBD"/>
</dbReference>
<feature type="region of interest" description="Disordered" evidence="2">
    <location>
        <begin position="179"/>
        <end position="199"/>
    </location>
</feature>
<dbReference type="AlphaFoldDB" id="A0A1Y2E3W2"/>
<name>A0A1Y2E3W2_9PEZI</name>
<dbReference type="OrthoDB" id="3498215at2759"/>
<dbReference type="PANTHER" id="PTHR31668">
    <property type="entry name" value="GLUCOSE TRANSPORT TRANSCRIPTION REGULATOR RGT1-RELATED-RELATED"/>
    <property type="match status" value="1"/>
</dbReference>
<comment type="caution">
    <text evidence="4">The sequence shown here is derived from an EMBL/GenBank/DDBJ whole genome shotgun (WGS) entry which is preliminary data.</text>
</comment>
<dbReference type="PROSITE" id="PS50048">
    <property type="entry name" value="ZN2_CY6_FUNGAL_2"/>
    <property type="match status" value="1"/>
</dbReference>
<dbReference type="Proteomes" id="UP000193689">
    <property type="component" value="Unassembled WGS sequence"/>
</dbReference>
<dbReference type="GO" id="GO:0005634">
    <property type="term" value="C:nucleus"/>
    <property type="evidence" value="ECO:0007669"/>
    <property type="project" value="TreeGrafter"/>
</dbReference>
<dbReference type="CDD" id="cd00067">
    <property type="entry name" value="GAL4"/>
    <property type="match status" value="1"/>
</dbReference>
<dbReference type="RefSeq" id="XP_040717212.1">
    <property type="nucleotide sequence ID" value="XM_040855659.1"/>
</dbReference>
<accession>A0A1Y2E3W2</accession>
<dbReference type="GeneID" id="63771871"/>
<evidence type="ECO:0000313" key="5">
    <source>
        <dbReference type="Proteomes" id="UP000193689"/>
    </source>
</evidence>
<feature type="region of interest" description="Disordered" evidence="2">
    <location>
        <begin position="47"/>
        <end position="90"/>
    </location>
</feature>
<dbReference type="EMBL" id="MCFJ01000005">
    <property type="protein sequence ID" value="ORY66248.1"/>
    <property type="molecule type" value="Genomic_DNA"/>
</dbReference>